<dbReference type="FunCoup" id="A0A146G1U7">
    <property type="interactions" value="117"/>
</dbReference>
<keyword evidence="15" id="KW-1185">Reference proteome</keyword>
<dbReference type="InterPro" id="IPR001460">
    <property type="entry name" value="PCN-bd_Tpept"/>
</dbReference>
<dbReference type="SUPFAM" id="SSF56601">
    <property type="entry name" value="beta-lactamase/transpeptidase-like"/>
    <property type="match status" value="1"/>
</dbReference>
<dbReference type="Gene3D" id="3.40.710.10">
    <property type="entry name" value="DD-peptidase/beta-lactamase superfamily"/>
    <property type="match status" value="1"/>
</dbReference>
<dbReference type="Gene3D" id="1.10.3810.10">
    <property type="entry name" value="Biosynthetic peptidoglycan transglycosylase-like"/>
    <property type="match status" value="1"/>
</dbReference>
<dbReference type="Pfam" id="PF00905">
    <property type="entry name" value="Transpeptidase"/>
    <property type="match status" value="1"/>
</dbReference>
<keyword evidence="6" id="KW-0328">Glycosyltransferase</keyword>
<evidence type="ECO:0000256" key="7">
    <source>
        <dbReference type="ARBA" id="ARBA00022679"/>
    </source>
</evidence>
<evidence type="ECO:0000256" key="9">
    <source>
        <dbReference type="ARBA" id="ARBA00023268"/>
    </source>
</evidence>
<keyword evidence="7" id="KW-0808">Transferase</keyword>
<evidence type="ECO:0000259" key="12">
    <source>
        <dbReference type="Pfam" id="PF00905"/>
    </source>
</evidence>
<keyword evidence="5" id="KW-0645">Protease</keyword>
<dbReference type="GO" id="GO:0008955">
    <property type="term" value="F:peptidoglycan glycosyltransferase activity"/>
    <property type="evidence" value="ECO:0007669"/>
    <property type="project" value="UniProtKB-EC"/>
</dbReference>
<protein>
    <recommendedName>
        <fullName evidence="10">peptidoglycan glycosyltransferase</fullName>
        <ecNumber evidence="10">2.4.99.28</ecNumber>
    </recommendedName>
</protein>
<gene>
    <name evidence="14" type="ORF">TSACC_245</name>
</gene>
<evidence type="ECO:0000256" key="3">
    <source>
        <dbReference type="ARBA" id="ARBA00007739"/>
    </source>
</evidence>
<evidence type="ECO:0000256" key="10">
    <source>
        <dbReference type="ARBA" id="ARBA00044770"/>
    </source>
</evidence>
<dbReference type="InterPro" id="IPR001264">
    <property type="entry name" value="Glyco_trans_51"/>
</dbReference>
<dbReference type="Proteomes" id="UP000076023">
    <property type="component" value="Unassembled WGS sequence"/>
</dbReference>
<dbReference type="OrthoDB" id="9766909at2"/>
<dbReference type="PANTHER" id="PTHR32282:SF15">
    <property type="entry name" value="PENICILLIN-BINDING PROTEIN 1C"/>
    <property type="match status" value="1"/>
</dbReference>
<dbReference type="GO" id="GO:0008658">
    <property type="term" value="F:penicillin binding"/>
    <property type="evidence" value="ECO:0007669"/>
    <property type="project" value="InterPro"/>
</dbReference>
<dbReference type="STRING" id="690879.TSACC_245"/>
<keyword evidence="8" id="KW-0378">Hydrolase</keyword>
<keyword evidence="4" id="KW-0121">Carboxypeptidase</keyword>
<feature type="domain" description="Glycosyl transferase family 51" evidence="13">
    <location>
        <begin position="61"/>
        <end position="224"/>
    </location>
</feature>
<comment type="similarity">
    <text evidence="3">In the N-terminal section; belongs to the glycosyltransferase 51 family.</text>
</comment>
<name>A0A146G1U7_TERSA</name>
<dbReference type="SUPFAM" id="SSF53955">
    <property type="entry name" value="Lysozyme-like"/>
    <property type="match status" value="1"/>
</dbReference>
<evidence type="ECO:0000256" key="1">
    <source>
        <dbReference type="ARBA" id="ARBA00004752"/>
    </source>
</evidence>
<evidence type="ECO:0000259" key="13">
    <source>
        <dbReference type="Pfam" id="PF00912"/>
    </source>
</evidence>
<evidence type="ECO:0000256" key="6">
    <source>
        <dbReference type="ARBA" id="ARBA00022676"/>
    </source>
</evidence>
<dbReference type="GO" id="GO:0004180">
    <property type="term" value="F:carboxypeptidase activity"/>
    <property type="evidence" value="ECO:0007669"/>
    <property type="project" value="UniProtKB-KW"/>
</dbReference>
<dbReference type="EC" id="2.4.99.28" evidence="10"/>
<organism evidence="14 15">
    <name type="scientific">Terrimicrobium sacchariphilum</name>
    <dbReference type="NCBI Taxonomy" id="690879"/>
    <lineage>
        <taxon>Bacteria</taxon>
        <taxon>Pseudomonadati</taxon>
        <taxon>Verrucomicrobiota</taxon>
        <taxon>Terrimicrobiia</taxon>
        <taxon>Terrimicrobiales</taxon>
        <taxon>Terrimicrobiaceae</taxon>
        <taxon>Terrimicrobium</taxon>
    </lineage>
</organism>
<dbReference type="GO" id="GO:0030288">
    <property type="term" value="C:outer membrane-bounded periplasmic space"/>
    <property type="evidence" value="ECO:0007669"/>
    <property type="project" value="TreeGrafter"/>
</dbReference>
<dbReference type="PANTHER" id="PTHR32282">
    <property type="entry name" value="BINDING PROTEIN TRANSPEPTIDASE, PUTATIVE-RELATED"/>
    <property type="match status" value="1"/>
</dbReference>
<dbReference type="InParanoid" id="A0A146G1U7"/>
<keyword evidence="9" id="KW-0511">Multifunctional enzyme</keyword>
<dbReference type="GO" id="GO:0006508">
    <property type="term" value="P:proteolysis"/>
    <property type="evidence" value="ECO:0007669"/>
    <property type="project" value="UniProtKB-KW"/>
</dbReference>
<dbReference type="InterPro" id="IPR023346">
    <property type="entry name" value="Lysozyme-like_dom_sf"/>
</dbReference>
<evidence type="ECO:0000313" key="14">
    <source>
        <dbReference type="EMBL" id="GAT31651.1"/>
    </source>
</evidence>
<reference evidence="15" key="1">
    <citation type="journal article" date="2017" name="Genome Announc.">
        <title>Draft Genome Sequence of Terrimicrobium sacchariphilum NM-5T, a Facultative Anaerobic Soil Bacterium of the Class Spartobacteria.</title>
        <authorList>
            <person name="Qiu Y.L."/>
            <person name="Tourlousse D.M."/>
            <person name="Matsuura N."/>
            <person name="Ohashi A."/>
            <person name="Sekiguchi Y."/>
        </authorList>
    </citation>
    <scope>NUCLEOTIDE SEQUENCE [LARGE SCALE GENOMIC DNA]</scope>
    <source>
        <strain evidence="15">NM-5</strain>
    </source>
</reference>
<evidence type="ECO:0000256" key="8">
    <source>
        <dbReference type="ARBA" id="ARBA00022801"/>
    </source>
</evidence>
<sequence>MRRRLRVILTAGALAVAGFAAWEMAIHYAPLPRTIDDPPVATPVLEDRHGTPFAVIPSATMRAATPVSLREMGRWLPWATVAIEDHRFWEHHGVDFYATTGAALRNLRNGTIISGASTITQQVVKLASRREGRAPRAKVREAFGAMKLEQHWTKQQILESYLNRIDYGNRRFGAEAAAQAYFGKQTADLSLAEAIFLAGLPQSPTRLNPWQRPNAAMARYRLNVTRLERQGLLPEGASAQELLAHPPNVSRNDPPSLAPYFARMVPTSGQPRIRTSLDLDVQAAAERMLKDHLDQVGGAGVGDAAIVVIDNATGEIRALACAGKAGQSAINSALESRSCGSTLKPFLYLQAIDSRAFTAASLLPDTPDAISEHYEDYDPQNYSTNYLGPVRLRDALGNSLNVPAVVTLSRLGARETFQRLNRWGLWFPQGFDAYGAGFILGNVPVRLVDLAAAYAGISRGGQAWPARVVPSAPVESREAASPEACAIIADVLSDNSARLWSFGNASPLDVGPRTAVKTGTSSGFRDGWCVGFNREHTVAVWAGNLDGRPMGELLAVHSAAPLWAAMMKHLYASGDHPLPEPQPSEKLHSLAVARETGLLPRPGEQTVKEWFLNGTEPRENAASWYDGSGALMLPKEYAAWCASPQNRLGAKLRPGKLAILYPREGAVFALNPHLPAGQQVLPLKSSWPNCEWFLNGKKLAAPEVPLTRGEWTLTAREAGEEAVARYSVE</sequence>
<evidence type="ECO:0000256" key="4">
    <source>
        <dbReference type="ARBA" id="ARBA00022645"/>
    </source>
</evidence>
<dbReference type="RefSeq" id="WP_075077543.1">
    <property type="nucleotide sequence ID" value="NZ_BDCO01000002.1"/>
</dbReference>
<dbReference type="InterPro" id="IPR012338">
    <property type="entry name" value="Beta-lactam/transpept-like"/>
</dbReference>
<comment type="caution">
    <text evidence="14">The sequence shown here is derived from an EMBL/GenBank/DDBJ whole genome shotgun (WGS) entry which is preliminary data.</text>
</comment>
<evidence type="ECO:0000256" key="2">
    <source>
        <dbReference type="ARBA" id="ARBA00007090"/>
    </source>
</evidence>
<comment type="similarity">
    <text evidence="2">In the C-terminal section; belongs to the transpeptidase family.</text>
</comment>
<dbReference type="Pfam" id="PF00912">
    <property type="entry name" value="Transgly"/>
    <property type="match status" value="1"/>
</dbReference>
<comment type="catalytic activity">
    <reaction evidence="11">
        <text>[GlcNAc-(1-&gt;4)-Mur2Ac(oyl-L-Ala-gamma-D-Glu-L-Lys-D-Ala-D-Ala)](n)-di-trans,octa-cis-undecaprenyl diphosphate + beta-D-GlcNAc-(1-&gt;4)-Mur2Ac(oyl-L-Ala-gamma-D-Glu-L-Lys-D-Ala-D-Ala)-di-trans,octa-cis-undecaprenyl diphosphate = [GlcNAc-(1-&gt;4)-Mur2Ac(oyl-L-Ala-gamma-D-Glu-L-Lys-D-Ala-D-Ala)](n+1)-di-trans,octa-cis-undecaprenyl diphosphate + di-trans,octa-cis-undecaprenyl diphosphate + H(+)</text>
        <dbReference type="Rhea" id="RHEA:23708"/>
        <dbReference type="Rhea" id="RHEA-COMP:9602"/>
        <dbReference type="Rhea" id="RHEA-COMP:9603"/>
        <dbReference type="ChEBI" id="CHEBI:15378"/>
        <dbReference type="ChEBI" id="CHEBI:58405"/>
        <dbReference type="ChEBI" id="CHEBI:60033"/>
        <dbReference type="ChEBI" id="CHEBI:78435"/>
        <dbReference type="EC" id="2.4.99.28"/>
    </reaction>
</comment>
<dbReference type="AlphaFoldDB" id="A0A146G1U7"/>
<dbReference type="InterPro" id="IPR050396">
    <property type="entry name" value="Glycosyltr_51/Transpeptidase"/>
</dbReference>
<dbReference type="GO" id="GO:0009252">
    <property type="term" value="P:peptidoglycan biosynthetic process"/>
    <property type="evidence" value="ECO:0007669"/>
    <property type="project" value="TreeGrafter"/>
</dbReference>
<evidence type="ECO:0000256" key="5">
    <source>
        <dbReference type="ARBA" id="ARBA00022670"/>
    </source>
</evidence>
<evidence type="ECO:0000313" key="15">
    <source>
        <dbReference type="Proteomes" id="UP000076023"/>
    </source>
</evidence>
<comment type="pathway">
    <text evidence="1">Cell wall biogenesis; peptidoglycan biosynthesis.</text>
</comment>
<feature type="domain" description="Penicillin-binding protein transpeptidase" evidence="12">
    <location>
        <begin position="305"/>
        <end position="562"/>
    </location>
</feature>
<accession>A0A146G1U7</accession>
<dbReference type="EMBL" id="BDCO01000002">
    <property type="protein sequence ID" value="GAT31651.1"/>
    <property type="molecule type" value="Genomic_DNA"/>
</dbReference>
<evidence type="ECO:0000256" key="11">
    <source>
        <dbReference type="ARBA" id="ARBA00049902"/>
    </source>
</evidence>
<proteinExistence type="inferred from homology"/>
<dbReference type="InterPro" id="IPR036950">
    <property type="entry name" value="PBP_transglycosylase"/>
</dbReference>